<dbReference type="PROSITE" id="PS51257">
    <property type="entry name" value="PROKAR_LIPOPROTEIN"/>
    <property type="match status" value="1"/>
</dbReference>
<evidence type="ECO:0008006" key="3">
    <source>
        <dbReference type="Google" id="ProtNLM"/>
    </source>
</evidence>
<dbReference type="Gene3D" id="2.40.128.510">
    <property type="entry name" value="Protein of unknown function DUF4738"/>
    <property type="match status" value="1"/>
</dbReference>
<dbReference type="InterPro" id="IPR031762">
    <property type="entry name" value="DUF4738"/>
</dbReference>
<dbReference type="Proteomes" id="UP001500748">
    <property type="component" value="Unassembled WGS sequence"/>
</dbReference>
<gene>
    <name evidence="1" type="ORF">GCM10022423_30130</name>
</gene>
<protein>
    <recommendedName>
        <fullName evidence="3">Lipoprotein</fullName>
    </recommendedName>
</protein>
<reference evidence="2" key="1">
    <citation type="journal article" date="2019" name="Int. J. Syst. Evol. Microbiol.">
        <title>The Global Catalogue of Microorganisms (GCM) 10K type strain sequencing project: providing services to taxonomists for standard genome sequencing and annotation.</title>
        <authorList>
            <consortium name="The Broad Institute Genomics Platform"/>
            <consortium name="The Broad Institute Genome Sequencing Center for Infectious Disease"/>
            <person name="Wu L."/>
            <person name="Ma J."/>
        </authorList>
    </citation>
    <scope>NUCLEOTIDE SEQUENCE [LARGE SCALE GENOMIC DNA]</scope>
    <source>
        <strain evidence="2">JCM 17337</strain>
    </source>
</reference>
<evidence type="ECO:0000313" key="2">
    <source>
        <dbReference type="Proteomes" id="UP001500748"/>
    </source>
</evidence>
<sequence>MKKILIFLALLIIISCSRNKTKENEIQKTSQEEELSKYDVVEEKQDKDTINNFWPIDLDTIKSAEKIKFNNENFDLKITNYSLNDSSIVKNIDNDLYHINFDVYHNRISVIYLKERDKVVFTKKINKSDFKIKDAEFNKYSIIKYIEFVNEKNGDFFFKATLNIPDTDWVEKINFFIQKDNPEKIKLL</sequence>
<comment type="caution">
    <text evidence="1">The sequence shown here is derived from an EMBL/GenBank/DDBJ whole genome shotgun (WGS) entry which is preliminary data.</text>
</comment>
<dbReference type="RefSeq" id="WP_345145432.1">
    <property type="nucleotide sequence ID" value="NZ_BAABDU010000004.1"/>
</dbReference>
<keyword evidence="2" id="KW-1185">Reference proteome</keyword>
<proteinExistence type="predicted"/>
<organism evidence="1 2">
    <name type="scientific">Flavobacterium ginsengiterrae</name>
    <dbReference type="NCBI Taxonomy" id="871695"/>
    <lineage>
        <taxon>Bacteria</taxon>
        <taxon>Pseudomonadati</taxon>
        <taxon>Bacteroidota</taxon>
        <taxon>Flavobacteriia</taxon>
        <taxon>Flavobacteriales</taxon>
        <taxon>Flavobacteriaceae</taxon>
        <taxon>Flavobacterium</taxon>
    </lineage>
</organism>
<name>A0ABP7GRR5_9FLAO</name>
<evidence type="ECO:0000313" key="1">
    <source>
        <dbReference type="EMBL" id="GAA3773534.1"/>
    </source>
</evidence>
<accession>A0ABP7GRR5</accession>
<dbReference type="EMBL" id="BAABDU010000004">
    <property type="protein sequence ID" value="GAA3773534.1"/>
    <property type="molecule type" value="Genomic_DNA"/>
</dbReference>
<dbReference type="Pfam" id="PF15889">
    <property type="entry name" value="DUF4738"/>
    <property type="match status" value="1"/>
</dbReference>